<dbReference type="Proteomes" id="UP000829196">
    <property type="component" value="Unassembled WGS sequence"/>
</dbReference>
<reference evidence="3" key="1">
    <citation type="journal article" date="2022" name="Front. Genet.">
        <title>Chromosome-Scale Assembly of the Dendrobium nobile Genome Provides Insights Into the Molecular Mechanism of the Biosynthesis of the Medicinal Active Ingredient of Dendrobium.</title>
        <authorList>
            <person name="Xu Q."/>
            <person name="Niu S.-C."/>
            <person name="Li K.-L."/>
            <person name="Zheng P.-J."/>
            <person name="Zhang X.-J."/>
            <person name="Jia Y."/>
            <person name="Liu Y."/>
            <person name="Niu Y.-X."/>
            <person name="Yu L.-H."/>
            <person name="Chen D.-F."/>
            <person name="Zhang G.-Q."/>
        </authorList>
    </citation>
    <scope>NUCLEOTIDE SEQUENCE</scope>
    <source>
        <tissue evidence="3">Leaf</tissue>
    </source>
</reference>
<feature type="transmembrane region" description="Helical" evidence="2">
    <location>
        <begin position="55"/>
        <end position="75"/>
    </location>
</feature>
<evidence type="ECO:0000313" key="4">
    <source>
        <dbReference type="Proteomes" id="UP000829196"/>
    </source>
</evidence>
<dbReference type="AlphaFoldDB" id="A0A8T3AH95"/>
<keyword evidence="4" id="KW-1185">Reference proteome</keyword>
<keyword evidence="2" id="KW-0472">Membrane</keyword>
<evidence type="ECO:0000256" key="2">
    <source>
        <dbReference type="SAM" id="Phobius"/>
    </source>
</evidence>
<gene>
    <name evidence="3" type="ORF">KFK09_023724</name>
</gene>
<dbReference type="EMBL" id="JAGYWB010000017">
    <property type="protein sequence ID" value="KAI0493605.1"/>
    <property type="molecule type" value="Genomic_DNA"/>
</dbReference>
<name>A0A8T3AH95_DENNO</name>
<accession>A0A8T3AH95</accession>
<evidence type="ECO:0000313" key="3">
    <source>
        <dbReference type="EMBL" id="KAI0493605.1"/>
    </source>
</evidence>
<keyword evidence="2" id="KW-1133">Transmembrane helix</keyword>
<proteinExistence type="predicted"/>
<protein>
    <submittedName>
        <fullName evidence="3">Uncharacterized protein</fullName>
    </submittedName>
</protein>
<organism evidence="3 4">
    <name type="scientific">Dendrobium nobile</name>
    <name type="common">Orchid</name>
    <dbReference type="NCBI Taxonomy" id="94219"/>
    <lineage>
        <taxon>Eukaryota</taxon>
        <taxon>Viridiplantae</taxon>
        <taxon>Streptophyta</taxon>
        <taxon>Embryophyta</taxon>
        <taxon>Tracheophyta</taxon>
        <taxon>Spermatophyta</taxon>
        <taxon>Magnoliopsida</taxon>
        <taxon>Liliopsida</taxon>
        <taxon>Asparagales</taxon>
        <taxon>Orchidaceae</taxon>
        <taxon>Epidendroideae</taxon>
        <taxon>Malaxideae</taxon>
        <taxon>Dendrobiinae</taxon>
        <taxon>Dendrobium</taxon>
    </lineage>
</organism>
<keyword evidence="2" id="KW-0812">Transmembrane</keyword>
<comment type="caution">
    <text evidence="3">The sequence shown here is derived from an EMBL/GenBank/DDBJ whole genome shotgun (WGS) entry which is preliminary data.</text>
</comment>
<sequence length="77" mass="8119">MDSQKSSRDPLTSPKVPETSSTTPGATTPGGGLMLENDYWLASLASGSLTTQKSIVISTLLLFTILCSTSLLFLIKV</sequence>
<feature type="region of interest" description="Disordered" evidence="1">
    <location>
        <begin position="1"/>
        <end position="31"/>
    </location>
</feature>
<evidence type="ECO:0000256" key="1">
    <source>
        <dbReference type="SAM" id="MobiDB-lite"/>
    </source>
</evidence>